<reference evidence="3" key="1">
    <citation type="submission" date="2011-08" db="EMBL/GenBank/DDBJ databases">
        <authorList>
            <person name="Rombauts S."/>
        </authorList>
    </citation>
    <scope>NUCLEOTIDE SEQUENCE</scope>
    <source>
        <strain evidence="3">London</strain>
    </source>
</reference>
<keyword evidence="1" id="KW-0732">Signal</keyword>
<evidence type="ECO:0000313" key="3">
    <source>
        <dbReference type="Proteomes" id="UP000015104"/>
    </source>
</evidence>
<protein>
    <submittedName>
        <fullName evidence="2">Uncharacterized protein</fullName>
    </submittedName>
</protein>
<dbReference type="HOGENOM" id="CLU_2944658_0_0_1"/>
<organism evidence="2 3">
    <name type="scientific">Tetranychus urticae</name>
    <name type="common">Two-spotted spider mite</name>
    <dbReference type="NCBI Taxonomy" id="32264"/>
    <lineage>
        <taxon>Eukaryota</taxon>
        <taxon>Metazoa</taxon>
        <taxon>Ecdysozoa</taxon>
        <taxon>Arthropoda</taxon>
        <taxon>Chelicerata</taxon>
        <taxon>Arachnida</taxon>
        <taxon>Acari</taxon>
        <taxon>Acariformes</taxon>
        <taxon>Trombidiformes</taxon>
        <taxon>Prostigmata</taxon>
        <taxon>Eleutherengona</taxon>
        <taxon>Raphignathae</taxon>
        <taxon>Tetranychoidea</taxon>
        <taxon>Tetranychidae</taxon>
        <taxon>Tetranychus</taxon>
    </lineage>
</organism>
<name>T1KLZ4_TETUR</name>
<sequence>MKFYMCFILFFLGILICPSSSHHRTSKCSAEVKCTARVGEHVTEVKDNNGCVTGCSVRSP</sequence>
<accession>T1KLZ4</accession>
<dbReference type="AlphaFoldDB" id="T1KLZ4"/>
<keyword evidence="3" id="KW-1185">Reference proteome</keyword>
<dbReference type="Proteomes" id="UP000015104">
    <property type="component" value="Unassembled WGS sequence"/>
</dbReference>
<dbReference type="EMBL" id="CAEY01000205">
    <property type="status" value="NOT_ANNOTATED_CDS"/>
    <property type="molecule type" value="Genomic_DNA"/>
</dbReference>
<feature type="chain" id="PRO_5004591746" evidence="1">
    <location>
        <begin position="22"/>
        <end position="60"/>
    </location>
</feature>
<reference evidence="2" key="2">
    <citation type="submission" date="2015-06" db="UniProtKB">
        <authorList>
            <consortium name="EnsemblMetazoa"/>
        </authorList>
    </citation>
    <scope>IDENTIFICATION</scope>
</reference>
<evidence type="ECO:0000256" key="1">
    <source>
        <dbReference type="SAM" id="SignalP"/>
    </source>
</evidence>
<proteinExistence type="predicted"/>
<dbReference type="EnsemblMetazoa" id="tetur14g04180.1">
    <property type="protein sequence ID" value="tetur14g04180.1"/>
    <property type="gene ID" value="tetur14g04180"/>
</dbReference>
<feature type="signal peptide" evidence="1">
    <location>
        <begin position="1"/>
        <end position="21"/>
    </location>
</feature>
<evidence type="ECO:0000313" key="2">
    <source>
        <dbReference type="EnsemblMetazoa" id="tetur14g04180.1"/>
    </source>
</evidence>